<feature type="chain" id="PRO_5035301363" description="Glycine zipper domain-containing protein" evidence="2">
    <location>
        <begin position="20"/>
        <end position="262"/>
    </location>
</feature>
<dbReference type="EMBL" id="CAKKNE010000001">
    <property type="protein sequence ID" value="CAH0363843.1"/>
    <property type="molecule type" value="Genomic_DNA"/>
</dbReference>
<protein>
    <recommendedName>
        <fullName evidence="5">Glycine zipper domain-containing protein</fullName>
    </recommendedName>
</protein>
<feature type="signal peptide" evidence="2">
    <location>
        <begin position="1"/>
        <end position="19"/>
    </location>
</feature>
<evidence type="ECO:0000313" key="4">
    <source>
        <dbReference type="Proteomes" id="UP000789595"/>
    </source>
</evidence>
<proteinExistence type="predicted"/>
<keyword evidence="2" id="KW-0732">Signal</keyword>
<organism evidence="3 4">
    <name type="scientific">Pelagomonas calceolata</name>
    <dbReference type="NCBI Taxonomy" id="35677"/>
    <lineage>
        <taxon>Eukaryota</taxon>
        <taxon>Sar</taxon>
        <taxon>Stramenopiles</taxon>
        <taxon>Ochrophyta</taxon>
        <taxon>Pelagophyceae</taxon>
        <taxon>Pelagomonadales</taxon>
        <taxon>Pelagomonadaceae</taxon>
        <taxon>Pelagomonas</taxon>
    </lineage>
</organism>
<evidence type="ECO:0008006" key="5">
    <source>
        <dbReference type="Google" id="ProtNLM"/>
    </source>
</evidence>
<evidence type="ECO:0000256" key="2">
    <source>
        <dbReference type="SAM" id="SignalP"/>
    </source>
</evidence>
<dbReference type="AlphaFoldDB" id="A0A8J2S2Z1"/>
<accession>A0A8J2S2Z1</accession>
<gene>
    <name evidence="3" type="ORF">PECAL_1P01790</name>
</gene>
<evidence type="ECO:0000313" key="3">
    <source>
        <dbReference type="EMBL" id="CAH0363843.1"/>
    </source>
</evidence>
<keyword evidence="4" id="KW-1185">Reference proteome</keyword>
<sequence>MALRHAIAALLATAIIVEGFVLPRTAHHNVHKVLRATKDNNPERQRTLDEAKRILARAANTPVEADQGLGGAVTGALVGSFLLGPLGMLMGASVGSNVGQAASAKKQMEQRLASLGVDDEVIRNVGEASRDLAEADESRGYVQSALESASAFAATLKRDRDAAQQAAERAVKDGDDDSARKYLTARIALDKRCAVAEAEAVDATQRLKRAEADVEALRVRCDDLDYLVARAVVAKSRGEAVSPFPGGAEDSLLARFRALEEE</sequence>
<keyword evidence="1" id="KW-0175">Coiled coil</keyword>
<dbReference type="Proteomes" id="UP000789595">
    <property type="component" value="Unassembled WGS sequence"/>
</dbReference>
<reference evidence="3" key="1">
    <citation type="submission" date="2021-11" db="EMBL/GenBank/DDBJ databases">
        <authorList>
            <consortium name="Genoscope - CEA"/>
            <person name="William W."/>
        </authorList>
    </citation>
    <scope>NUCLEOTIDE SEQUENCE</scope>
</reference>
<comment type="caution">
    <text evidence="3">The sequence shown here is derived from an EMBL/GenBank/DDBJ whole genome shotgun (WGS) entry which is preliminary data.</text>
</comment>
<name>A0A8J2S2Z1_9STRA</name>
<feature type="coiled-coil region" evidence="1">
    <location>
        <begin position="153"/>
        <end position="220"/>
    </location>
</feature>
<evidence type="ECO:0000256" key="1">
    <source>
        <dbReference type="SAM" id="Coils"/>
    </source>
</evidence>